<sequence>MANNHNQNGQDSTQQVINFLKVFKMENRWFLSVSINRDIILNVRFWKTILIIVLCLIGVGIGYMKDRKQDFMNFLNRWS</sequence>
<organism evidence="2 3">
    <name type="scientific">Staphylococcus aureus</name>
    <dbReference type="NCBI Taxonomy" id="1280"/>
    <lineage>
        <taxon>Bacteria</taxon>
        <taxon>Bacillati</taxon>
        <taxon>Bacillota</taxon>
        <taxon>Bacilli</taxon>
        <taxon>Bacillales</taxon>
        <taxon>Staphylococcaceae</taxon>
        <taxon>Staphylococcus</taxon>
    </lineage>
</organism>
<dbReference type="AlphaFoldDB" id="A0A2X2JUS5"/>
<evidence type="ECO:0000313" key="2">
    <source>
        <dbReference type="EMBL" id="SPZ97704.1"/>
    </source>
</evidence>
<dbReference type="EMBL" id="UAUX01000006">
    <property type="protein sequence ID" value="SPZ97704.1"/>
    <property type="molecule type" value="Genomic_DNA"/>
</dbReference>
<name>A0A2X2JUS5_STAAU</name>
<keyword evidence="1" id="KW-0812">Transmembrane</keyword>
<keyword evidence="1" id="KW-0472">Membrane</keyword>
<protein>
    <submittedName>
        <fullName evidence="2">Small integral membrane protein-protein</fullName>
    </submittedName>
</protein>
<evidence type="ECO:0000313" key="3">
    <source>
        <dbReference type="Proteomes" id="UP000249913"/>
    </source>
</evidence>
<evidence type="ECO:0000256" key="1">
    <source>
        <dbReference type="SAM" id="Phobius"/>
    </source>
</evidence>
<proteinExistence type="predicted"/>
<gene>
    <name evidence="2" type="ORF">NCTC7878_01089</name>
</gene>
<keyword evidence="1" id="KW-1133">Transmembrane helix</keyword>
<dbReference type="Proteomes" id="UP000249913">
    <property type="component" value="Unassembled WGS sequence"/>
</dbReference>
<reference evidence="2 3" key="1">
    <citation type="submission" date="2018-06" db="EMBL/GenBank/DDBJ databases">
        <authorList>
            <consortium name="Pathogen Informatics"/>
            <person name="Doyle S."/>
        </authorList>
    </citation>
    <scope>NUCLEOTIDE SEQUENCE [LARGE SCALE GENOMIC DNA]</scope>
    <source>
        <strain evidence="2 3">NCTC7878</strain>
    </source>
</reference>
<accession>A0A2X2JUS5</accession>
<feature type="transmembrane region" description="Helical" evidence="1">
    <location>
        <begin position="45"/>
        <end position="64"/>
    </location>
</feature>